<proteinExistence type="predicted"/>
<reference evidence="9 10" key="1">
    <citation type="submission" date="2016-03" db="EMBL/GenBank/DDBJ databases">
        <title>Draft Genome Assembly of Pseudomonas putida strain CBF10-2.</title>
        <authorList>
            <person name="Iyer R.S."/>
            <person name="Damania A."/>
        </authorList>
    </citation>
    <scope>NUCLEOTIDE SEQUENCE [LARGE SCALE GENOMIC DNA]</scope>
    <source>
        <strain evidence="9 10">CBF10-2</strain>
    </source>
</reference>
<dbReference type="InterPro" id="IPR000160">
    <property type="entry name" value="GGDEF_dom"/>
</dbReference>
<evidence type="ECO:0000256" key="3">
    <source>
        <dbReference type="ARBA" id="ARBA00012282"/>
    </source>
</evidence>
<dbReference type="InterPro" id="IPR001633">
    <property type="entry name" value="EAL_dom"/>
</dbReference>
<comment type="catalytic activity">
    <reaction evidence="5">
        <text>3',3'-c-di-GMP + H2O = 5'-phosphoguanylyl(3'-&gt;5')guanosine + H(+)</text>
        <dbReference type="Rhea" id="RHEA:24902"/>
        <dbReference type="ChEBI" id="CHEBI:15377"/>
        <dbReference type="ChEBI" id="CHEBI:15378"/>
        <dbReference type="ChEBI" id="CHEBI:58754"/>
        <dbReference type="ChEBI" id="CHEBI:58805"/>
        <dbReference type="EC" id="3.1.4.52"/>
    </reaction>
    <physiologicalReaction direction="left-to-right" evidence="5">
        <dbReference type="Rhea" id="RHEA:24903"/>
    </physiologicalReaction>
</comment>
<dbReference type="CDD" id="cd01949">
    <property type="entry name" value="GGDEF"/>
    <property type="match status" value="1"/>
</dbReference>
<dbReference type="InterPro" id="IPR052155">
    <property type="entry name" value="Biofilm_reg_signaling"/>
</dbReference>
<dbReference type="PIRSF" id="PIRSF005925">
    <property type="entry name" value="Dos"/>
    <property type="match status" value="1"/>
</dbReference>
<dbReference type="InterPro" id="IPR035919">
    <property type="entry name" value="EAL_sf"/>
</dbReference>
<dbReference type="Pfam" id="PF13426">
    <property type="entry name" value="PAS_9"/>
    <property type="match status" value="2"/>
</dbReference>
<dbReference type="Pfam" id="PF00990">
    <property type="entry name" value="GGDEF"/>
    <property type="match status" value="1"/>
</dbReference>
<dbReference type="PROSITE" id="PS50883">
    <property type="entry name" value="EAL"/>
    <property type="match status" value="1"/>
</dbReference>
<dbReference type="InterPro" id="IPR043128">
    <property type="entry name" value="Rev_trsase/Diguanyl_cyclase"/>
</dbReference>
<feature type="domain" description="GGDEF" evidence="8">
    <location>
        <begin position="450"/>
        <end position="582"/>
    </location>
</feature>
<dbReference type="SMART" id="SM00091">
    <property type="entry name" value="PAS"/>
    <property type="match status" value="2"/>
</dbReference>
<dbReference type="EMBL" id="LUCV01000016">
    <property type="protein sequence ID" value="OAI92746.1"/>
    <property type="molecule type" value="Genomic_DNA"/>
</dbReference>
<evidence type="ECO:0000259" key="6">
    <source>
        <dbReference type="PROSITE" id="PS50112"/>
    </source>
</evidence>
<dbReference type="Pfam" id="PF00563">
    <property type="entry name" value="EAL"/>
    <property type="match status" value="1"/>
</dbReference>
<feature type="domain" description="EAL" evidence="7">
    <location>
        <begin position="591"/>
        <end position="844"/>
    </location>
</feature>
<dbReference type="Gene3D" id="3.30.450.40">
    <property type="match status" value="1"/>
</dbReference>
<keyword evidence="4" id="KW-0973">c-di-GMP</keyword>
<dbReference type="SUPFAM" id="SSF55785">
    <property type="entry name" value="PYP-like sensor domain (PAS domain)"/>
    <property type="match status" value="2"/>
</dbReference>
<sequence length="844" mass="93543">MSTTRNLSEIFVHTLEQAIDSVVVIDSDNRVILFNGAAEQLWGFHREEVLGNNVSMLVPENIRSKHDGYVDSNRRTGVNKIVGTTRDVPIHKKDGSQRWGSMSISRVETEGQILYTAFVKDVTEQRKERKRTKLLSLVADQTDNAIFITDGSGRLVYLNKGFEKLFGYHLEEIADCQPAQLLVPDLPPQRLVGLQRDLRGGRSCQVEELLQVKGGERIWCNVAINPVAGANGELAHTVTVLTDITASKIHQVLQHCILDAMVREMPLASVMDLLCSEIRRMAPEVRAAVIQVDEDGAMHPLAAPGFSERYGQLLEGMPIRDGIGSSSVAACRGEMVFARDIASDPHWTPIRDECRALGISSAWSIPIKSAKGAAIGVLAFYYGEHRTPSVLHQQIVEVVLPLCAVAMEREANRESIRQLAFYDSLTRLPNRSLLHANADHALIEARRTRTALAVLFIDLDRFKQINDSLGHPAGDELLKLVAQRLGANRNSNDIVGRLSGDEFVVVLPDCDSERVNDTIEEIRQAISQPCRIAGSCFSPSASIGVSLYPRDGHDMSSLIHRADMAMYQAKSAGRGRFSFFSHELDELAQERQALESALREAIAQGSLQLHYQPQVTIEDGQVYGVEALARWTHPTFGVVSPARFIPLAEECGLITELGHWALREACRQLAAWRRKGLNIPAVSVNLSPSNFHNLDLAAMIGNVLDQHGLAATDLTLELTENLLLDTNPGTMKVLHELNARGIRLAMDDFGTGYSSLSYLRKLPIQELKLDRSFVLDLEADETSRALSDAVMRIGDSLHLKVVAEGVEQHGQYRILKDQGYHVVQGYLLSKPLPAHDLEAWMMKY</sequence>
<dbReference type="Gene3D" id="3.30.70.270">
    <property type="match status" value="1"/>
</dbReference>
<dbReference type="SUPFAM" id="SSF55781">
    <property type="entry name" value="GAF domain-like"/>
    <property type="match status" value="1"/>
</dbReference>
<evidence type="ECO:0000256" key="2">
    <source>
        <dbReference type="ARBA" id="ARBA00004533"/>
    </source>
</evidence>
<evidence type="ECO:0000256" key="5">
    <source>
        <dbReference type="ARBA" id="ARBA00051114"/>
    </source>
</evidence>
<name>A0A177SNW9_PSEPU</name>
<dbReference type="FunFam" id="3.20.20.450:FF:000001">
    <property type="entry name" value="Cyclic di-GMP phosphodiesterase yahA"/>
    <property type="match status" value="1"/>
</dbReference>
<dbReference type="SUPFAM" id="SSF55073">
    <property type="entry name" value="Nucleotide cyclase"/>
    <property type="match status" value="1"/>
</dbReference>
<dbReference type="InterPro" id="IPR029016">
    <property type="entry name" value="GAF-like_dom_sf"/>
</dbReference>
<dbReference type="Gene3D" id="3.20.20.450">
    <property type="entry name" value="EAL domain"/>
    <property type="match status" value="1"/>
</dbReference>
<dbReference type="CDD" id="cd01948">
    <property type="entry name" value="EAL"/>
    <property type="match status" value="1"/>
</dbReference>
<dbReference type="GO" id="GO:0071732">
    <property type="term" value="P:cellular response to nitric oxide"/>
    <property type="evidence" value="ECO:0007669"/>
    <property type="project" value="UniProtKB-ARBA"/>
</dbReference>
<evidence type="ECO:0000259" key="7">
    <source>
        <dbReference type="PROSITE" id="PS50883"/>
    </source>
</evidence>
<dbReference type="PROSITE" id="PS50112">
    <property type="entry name" value="PAS"/>
    <property type="match status" value="2"/>
</dbReference>
<gene>
    <name evidence="9" type="ORF">AYO28_17310</name>
</gene>
<evidence type="ECO:0000256" key="1">
    <source>
        <dbReference type="ARBA" id="ARBA00001946"/>
    </source>
</evidence>
<dbReference type="InterPro" id="IPR000014">
    <property type="entry name" value="PAS"/>
</dbReference>
<dbReference type="AlphaFoldDB" id="A0A177SNW9"/>
<feature type="domain" description="PAS" evidence="6">
    <location>
        <begin position="131"/>
        <end position="173"/>
    </location>
</feature>
<evidence type="ECO:0000259" key="8">
    <source>
        <dbReference type="PROSITE" id="PS50887"/>
    </source>
</evidence>
<dbReference type="NCBIfam" id="TIGR00254">
    <property type="entry name" value="GGDEF"/>
    <property type="match status" value="1"/>
</dbReference>
<accession>A0A177SNW9</accession>
<dbReference type="RefSeq" id="WP_064302821.1">
    <property type="nucleotide sequence ID" value="NZ_LUCV01000016.1"/>
</dbReference>
<feature type="domain" description="PAS" evidence="6">
    <location>
        <begin position="7"/>
        <end position="61"/>
    </location>
</feature>
<dbReference type="PANTHER" id="PTHR44757:SF2">
    <property type="entry name" value="BIOFILM ARCHITECTURE MAINTENANCE PROTEIN MBAA"/>
    <property type="match status" value="1"/>
</dbReference>
<dbReference type="InterPro" id="IPR003018">
    <property type="entry name" value="GAF"/>
</dbReference>
<evidence type="ECO:0000313" key="9">
    <source>
        <dbReference type="EMBL" id="OAI92746.1"/>
    </source>
</evidence>
<dbReference type="GO" id="GO:0071111">
    <property type="term" value="F:cyclic-guanylate-specific phosphodiesterase activity"/>
    <property type="evidence" value="ECO:0007669"/>
    <property type="project" value="UniProtKB-EC"/>
</dbReference>
<dbReference type="InterPro" id="IPR001610">
    <property type="entry name" value="PAC"/>
</dbReference>
<dbReference type="PANTHER" id="PTHR44757">
    <property type="entry name" value="DIGUANYLATE CYCLASE DGCP"/>
    <property type="match status" value="1"/>
</dbReference>
<dbReference type="InterPro" id="IPR012226">
    <property type="entry name" value="Diguanyl_cyclase/Pdiesterase"/>
</dbReference>
<dbReference type="FunFam" id="3.30.70.270:FF:000001">
    <property type="entry name" value="Diguanylate cyclase domain protein"/>
    <property type="match status" value="1"/>
</dbReference>
<comment type="caution">
    <text evidence="9">The sequence shown here is derived from an EMBL/GenBank/DDBJ whole genome shotgun (WGS) entry which is preliminary data.</text>
</comment>
<evidence type="ECO:0000313" key="10">
    <source>
        <dbReference type="Proteomes" id="UP000077752"/>
    </source>
</evidence>
<dbReference type="InterPro" id="IPR035965">
    <property type="entry name" value="PAS-like_dom_sf"/>
</dbReference>
<dbReference type="EC" id="3.1.4.52" evidence="3"/>
<comment type="subcellular location">
    <subcellularLocation>
        <location evidence="2">Cell inner membrane</location>
    </subcellularLocation>
</comment>
<protein>
    <recommendedName>
        <fullName evidence="3">cyclic-guanylate-specific phosphodiesterase</fullName>
        <ecNumber evidence="3">3.1.4.52</ecNumber>
    </recommendedName>
</protein>
<dbReference type="InterPro" id="IPR029787">
    <property type="entry name" value="Nucleotide_cyclase"/>
</dbReference>
<dbReference type="SMART" id="SM00052">
    <property type="entry name" value="EAL"/>
    <property type="match status" value="1"/>
</dbReference>
<dbReference type="NCBIfam" id="TIGR00229">
    <property type="entry name" value="sensory_box"/>
    <property type="match status" value="2"/>
</dbReference>
<organism evidence="9 10">
    <name type="scientific">Pseudomonas putida</name>
    <name type="common">Arthrobacter siderocapsulatus</name>
    <dbReference type="NCBI Taxonomy" id="303"/>
    <lineage>
        <taxon>Bacteria</taxon>
        <taxon>Pseudomonadati</taxon>
        <taxon>Pseudomonadota</taxon>
        <taxon>Gammaproteobacteria</taxon>
        <taxon>Pseudomonadales</taxon>
        <taxon>Pseudomonadaceae</taxon>
        <taxon>Pseudomonas</taxon>
    </lineage>
</organism>
<dbReference type="CDD" id="cd00130">
    <property type="entry name" value="PAS"/>
    <property type="match status" value="2"/>
</dbReference>
<dbReference type="SMART" id="SM00086">
    <property type="entry name" value="PAC"/>
    <property type="match status" value="2"/>
</dbReference>
<dbReference type="SUPFAM" id="SSF141868">
    <property type="entry name" value="EAL domain-like"/>
    <property type="match status" value="1"/>
</dbReference>
<dbReference type="GO" id="GO:0005886">
    <property type="term" value="C:plasma membrane"/>
    <property type="evidence" value="ECO:0007669"/>
    <property type="project" value="UniProtKB-SubCell"/>
</dbReference>
<evidence type="ECO:0000256" key="4">
    <source>
        <dbReference type="ARBA" id="ARBA00022636"/>
    </source>
</evidence>
<comment type="cofactor">
    <cofactor evidence="1">
        <name>Mg(2+)</name>
        <dbReference type="ChEBI" id="CHEBI:18420"/>
    </cofactor>
</comment>
<dbReference type="Proteomes" id="UP000077752">
    <property type="component" value="Unassembled WGS sequence"/>
</dbReference>
<dbReference type="Pfam" id="PF13185">
    <property type="entry name" value="GAF_2"/>
    <property type="match status" value="1"/>
</dbReference>
<dbReference type="Gene3D" id="3.30.450.20">
    <property type="entry name" value="PAS domain"/>
    <property type="match status" value="2"/>
</dbReference>
<dbReference type="PROSITE" id="PS50887">
    <property type="entry name" value="GGDEF"/>
    <property type="match status" value="1"/>
</dbReference>
<dbReference type="SMART" id="SM00267">
    <property type="entry name" value="GGDEF"/>
    <property type="match status" value="1"/>
</dbReference>